<gene>
    <name evidence="1" type="primary">Q1L2E2</name>
</gene>
<sequence length="115" mass="12615">MGSAAMGMIITADGTLTVLLTIVLHRSRTGLKSTDSMLNILIMYTINTVYSNDAEPELGAVYANSMLAVLNSRHFLSNYGKPDYDCSPSNISAIHRSALTGLWFKWPSQRETPAF</sequence>
<evidence type="ECO:0000313" key="1">
    <source>
        <dbReference type="EMBL" id="VWP02581.1"/>
    </source>
</evidence>
<keyword evidence="1" id="KW-0808">Transferase</keyword>
<protein>
    <submittedName>
        <fullName evidence="1">5-aminolevulinate synthase (Delta-ALA synthase) (Delta-aminolevulinate synthase))</fullName>
        <ecNumber evidence="1">2.3.1.37</ecNumber>
    </submittedName>
</protein>
<name>A0A5K1K8C7_9APHY</name>
<accession>A0A5K1K8C7</accession>
<keyword evidence="1" id="KW-0012">Acyltransferase</keyword>
<reference evidence="1" key="1">
    <citation type="submission" date="2019-10" db="EMBL/GenBank/DDBJ databases">
        <authorList>
            <person name="Nor Muhammad N."/>
        </authorList>
    </citation>
    <scope>NUCLEOTIDE SEQUENCE</scope>
</reference>
<dbReference type="EMBL" id="LR730334">
    <property type="protein sequence ID" value="VWP02581.1"/>
    <property type="molecule type" value="Genomic_DNA"/>
</dbReference>
<dbReference type="GO" id="GO:0003870">
    <property type="term" value="F:5-aminolevulinate synthase activity"/>
    <property type="evidence" value="ECO:0007669"/>
    <property type="project" value="UniProtKB-EC"/>
</dbReference>
<proteinExistence type="predicted"/>
<organism evidence="1">
    <name type="scientific">Ganoderma boninense</name>
    <dbReference type="NCBI Taxonomy" id="34458"/>
    <lineage>
        <taxon>Eukaryota</taxon>
        <taxon>Fungi</taxon>
        <taxon>Dikarya</taxon>
        <taxon>Basidiomycota</taxon>
        <taxon>Agaricomycotina</taxon>
        <taxon>Agaricomycetes</taxon>
        <taxon>Polyporales</taxon>
        <taxon>Polyporaceae</taxon>
        <taxon>Ganoderma</taxon>
    </lineage>
</organism>
<dbReference type="AlphaFoldDB" id="A0A5K1K8C7"/>
<dbReference type="EC" id="2.3.1.37" evidence="1"/>